<name>A0AAU8FWH5_9MICO</name>
<dbReference type="Pfam" id="PF23852">
    <property type="entry name" value="DUF7215"/>
    <property type="match status" value="1"/>
</dbReference>
<dbReference type="InterPro" id="IPR055639">
    <property type="entry name" value="DUF7215"/>
</dbReference>
<dbReference type="AlphaFoldDB" id="A0AAU8FWH5"/>
<reference evidence="1" key="1">
    <citation type="submission" date="2024-06" db="EMBL/GenBank/DDBJ databases">
        <title>Complete genome sequence of the cellulolytic actinobacterium, Cellulosimicrobium ES-005.</title>
        <authorList>
            <person name="Matthews C.T."/>
            <person name="Underwood K.D."/>
            <person name="Ghanchi K.M."/>
            <person name="Fields S.D."/>
            <person name="Gardner S.G."/>
        </authorList>
    </citation>
    <scope>NUCLEOTIDE SEQUENCE</scope>
    <source>
        <strain evidence="1">ES-005</strain>
    </source>
</reference>
<proteinExistence type="predicted"/>
<sequence length="44" mass="5001">MKAEPVKTAGEFWAYIGFISDPDSFEWGVPEIEAIEEFHGVDVR</sequence>
<gene>
    <name evidence="1" type="ORF">ABRQ22_14655</name>
</gene>
<evidence type="ECO:0000313" key="1">
    <source>
        <dbReference type="EMBL" id="XCH28836.1"/>
    </source>
</evidence>
<accession>A0AAU8FWH5</accession>
<protein>
    <submittedName>
        <fullName evidence="1">Uncharacterized protein</fullName>
    </submittedName>
</protein>
<organism evidence="1">
    <name type="scientific">Cellulosimicrobium sp. ES-005</name>
    <dbReference type="NCBI Taxonomy" id="3163031"/>
    <lineage>
        <taxon>Bacteria</taxon>
        <taxon>Bacillati</taxon>
        <taxon>Actinomycetota</taxon>
        <taxon>Actinomycetes</taxon>
        <taxon>Micrococcales</taxon>
        <taxon>Promicromonosporaceae</taxon>
        <taxon>Cellulosimicrobium</taxon>
    </lineage>
</organism>
<dbReference type="EMBL" id="CP159290">
    <property type="protein sequence ID" value="XCH28836.1"/>
    <property type="molecule type" value="Genomic_DNA"/>
</dbReference>
<dbReference type="RefSeq" id="WP_255437961.1">
    <property type="nucleotide sequence ID" value="NZ_CP159290.1"/>
</dbReference>